<dbReference type="OrthoDB" id="5871014at2759"/>
<organism evidence="1 2">
    <name type="scientific">Ancylostoma caninum</name>
    <name type="common">Dog hookworm</name>
    <dbReference type="NCBI Taxonomy" id="29170"/>
    <lineage>
        <taxon>Eukaryota</taxon>
        <taxon>Metazoa</taxon>
        <taxon>Ecdysozoa</taxon>
        <taxon>Nematoda</taxon>
        <taxon>Chromadorea</taxon>
        <taxon>Rhabditida</taxon>
        <taxon>Rhabditina</taxon>
        <taxon>Rhabditomorpha</taxon>
        <taxon>Strongyloidea</taxon>
        <taxon>Ancylostomatidae</taxon>
        <taxon>Ancylostomatinae</taxon>
        <taxon>Ancylostoma</taxon>
    </lineage>
</organism>
<dbReference type="AlphaFoldDB" id="A0A368G181"/>
<gene>
    <name evidence="1" type="ORF">ANCCAN_17103</name>
</gene>
<sequence length="203" mass="22563">MDTSTPYFFRVHEFVFVTPPSANKIVLGIVLSVARRGQGTINNIRIALEGCPEPVTVSPSICQFPLEEIDNDDLVLAETRANVSCAMRFSEPPISIQAQDELVNHARRFLPAHPAESILPLRVLKPTQADMDWIADRRGAFLSYKTQPGSSRKRMAQLFSMACSALAATNVMVNRNVLREWMGAHAASRHLDPELFDSGSHFD</sequence>
<proteinExistence type="predicted"/>
<reference evidence="1 2" key="1">
    <citation type="submission" date="2014-10" db="EMBL/GenBank/DDBJ databases">
        <title>Draft genome of the hookworm Ancylostoma caninum.</title>
        <authorList>
            <person name="Mitreva M."/>
        </authorList>
    </citation>
    <scope>NUCLEOTIDE SEQUENCE [LARGE SCALE GENOMIC DNA]</scope>
    <source>
        <strain evidence="1 2">Baltimore</strain>
    </source>
</reference>
<dbReference type="Proteomes" id="UP000252519">
    <property type="component" value="Unassembled WGS sequence"/>
</dbReference>
<name>A0A368G181_ANCCA</name>
<evidence type="ECO:0000313" key="1">
    <source>
        <dbReference type="EMBL" id="RCN37009.1"/>
    </source>
</evidence>
<protein>
    <submittedName>
        <fullName evidence="1">Uncharacterized protein</fullName>
    </submittedName>
</protein>
<keyword evidence="2" id="KW-1185">Reference proteome</keyword>
<dbReference type="EMBL" id="JOJR01000505">
    <property type="protein sequence ID" value="RCN37009.1"/>
    <property type="molecule type" value="Genomic_DNA"/>
</dbReference>
<accession>A0A368G181</accession>
<evidence type="ECO:0000313" key="2">
    <source>
        <dbReference type="Proteomes" id="UP000252519"/>
    </source>
</evidence>
<comment type="caution">
    <text evidence="1">The sequence shown here is derived from an EMBL/GenBank/DDBJ whole genome shotgun (WGS) entry which is preliminary data.</text>
</comment>